<dbReference type="AlphaFoldDB" id="A0A6S7F820"/>
<feature type="signal peptide" evidence="1">
    <location>
        <begin position="1"/>
        <end position="47"/>
    </location>
</feature>
<keyword evidence="1" id="KW-0732">Signal</keyword>
<evidence type="ECO:0000256" key="1">
    <source>
        <dbReference type="SAM" id="SignalP"/>
    </source>
</evidence>
<organism evidence="2 3">
    <name type="scientific">Achromobacter insolitus</name>
    <dbReference type="NCBI Taxonomy" id="217204"/>
    <lineage>
        <taxon>Bacteria</taxon>
        <taxon>Pseudomonadati</taxon>
        <taxon>Pseudomonadota</taxon>
        <taxon>Betaproteobacteria</taxon>
        <taxon>Burkholderiales</taxon>
        <taxon>Alcaligenaceae</taxon>
        <taxon>Achromobacter</taxon>
    </lineage>
</organism>
<name>A0A6S7F820_9BURK</name>
<proteinExistence type="predicted"/>
<gene>
    <name evidence="2" type="ORF">LMG6000_05119</name>
</gene>
<evidence type="ECO:0000313" key="3">
    <source>
        <dbReference type="Proteomes" id="UP000494183"/>
    </source>
</evidence>
<sequence>MIAMVTPFATQDDSMRTIPNSRARSSSALLTLSAAALLTLAPLAAQADSDKHRHRHGREYKEQYWDGACRVERKWKRNGDYQEKRKCRDDYRYGYAPQPVVVPAMPAPAIVINPPPIIIRP</sequence>
<reference evidence="2 3" key="1">
    <citation type="submission" date="2020-04" db="EMBL/GenBank/DDBJ databases">
        <authorList>
            <person name="De Canck E."/>
        </authorList>
    </citation>
    <scope>NUCLEOTIDE SEQUENCE [LARGE SCALE GENOMIC DNA]</scope>
    <source>
        <strain evidence="2 3">LMG 6000</strain>
    </source>
</reference>
<accession>A0A6S7F820</accession>
<evidence type="ECO:0000313" key="2">
    <source>
        <dbReference type="EMBL" id="CAB3936995.1"/>
    </source>
</evidence>
<protein>
    <recommendedName>
        <fullName evidence="4">Membrane protein 2</fullName>
    </recommendedName>
</protein>
<dbReference type="EMBL" id="CADILH010000010">
    <property type="protein sequence ID" value="CAB3936995.1"/>
    <property type="molecule type" value="Genomic_DNA"/>
</dbReference>
<feature type="chain" id="PRO_5028945500" description="Membrane protein 2" evidence="1">
    <location>
        <begin position="48"/>
        <end position="121"/>
    </location>
</feature>
<evidence type="ECO:0008006" key="4">
    <source>
        <dbReference type="Google" id="ProtNLM"/>
    </source>
</evidence>
<dbReference type="Proteomes" id="UP000494183">
    <property type="component" value="Unassembled WGS sequence"/>
</dbReference>
<keyword evidence="3" id="KW-1185">Reference proteome</keyword>